<dbReference type="InterPro" id="IPR008920">
    <property type="entry name" value="TF_FadR/GntR_C"/>
</dbReference>
<reference evidence="5" key="1">
    <citation type="submission" date="2024-06" db="EMBL/GenBank/DDBJ databases">
        <title>Streptomyces sp. strain HUAS MG91 genome sequences.</title>
        <authorList>
            <person name="Mo P."/>
        </authorList>
    </citation>
    <scope>NUCLEOTIDE SEQUENCE</scope>
    <source>
        <strain evidence="5">HUAS MG91</strain>
    </source>
</reference>
<proteinExistence type="predicted"/>
<dbReference type="PROSITE" id="PS50949">
    <property type="entry name" value="HTH_GNTR"/>
    <property type="match status" value="1"/>
</dbReference>
<gene>
    <name evidence="5" type="ORF">ABII15_04065</name>
</gene>
<organism evidence="5">
    <name type="scientific">Streptomyces tabacisoli</name>
    <dbReference type="NCBI Taxonomy" id="3156398"/>
    <lineage>
        <taxon>Bacteria</taxon>
        <taxon>Bacillati</taxon>
        <taxon>Actinomycetota</taxon>
        <taxon>Actinomycetes</taxon>
        <taxon>Kitasatosporales</taxon>
        <taxon>Streptomycetaceae</taxon>
        <taxon>Streptomyces</taxon>
    </lineage>
</organism>
<dbReference type="CDD" id="cd07377">
    <property type="entry name" value="WHTH_GntR"/>
    <property type="match status" value="1"/>
</dbReference>
<dbReference type="AlphaFoldDB" id="A0AAU8IMA8"/>
<dbReference type="SUPFAM" id="SSF46785">
    <property type="entry name" value="Winged helix' DNA-binding domain"/>
    <property type="match status" value="1"/>
</dbReference>
<dbReference type="InterPro" id="IPR011711">
    <property type="entry name" value="GntR_C"/>
</dbReference>
<dbReference type="GO" id="GO:0003677">
    <property type="term" value="F:DNA binding"/>
    <property type="evidence" value="ECO:0007669"/>
    <property type="project" value="UniProtKB-KW"/>
</dbReference>
<keyword evidence="3" id="KW-0804">Transcription</keyword>
<dbReference type="SMART" id="SM00895">
    <property type="entry name" value="FCD"/>
    <property type="match status" value="1"/>
</dbReference>
<keyword evidence="1" id="KW-0805">Transcription regulation</keyword>
<dbReference type="PANTHER" id="PTHR43537">
    <property type="entry name" value="TRANSCRIPTIONAL REGULATOR, GNTR FAMILY"/>
    <property type="match status" value="1"/>
</dbReference>
<accession>A0AAU8IMA8</accession>
<dbReference type="Gene3D" id="1.20.120.530">
    <property type="entry name" value="GntR ligand-binding domain-like"/>
    <property type="match status" value="1"/>
</dbReference>
<evidence type="ECO:0000256" key="1">
    <source>
        <dbReference type="ARBA" id="ARBA00023015"/>
    </source>
</evidence>
<dbReference type="Gene3D" id="1.10.10.10">
    <property type="entry name" value="Winged helix-like DNA-binding domain superfamily/Winged helix DNA-binding domain"/>
    <property type="match status" value="1"/>
</dbReference>
<dbReference type="InterPro" id="IPR036390">
    <property type="entry name" value="WH_DNA-bd_sf"/>
</dbReference>
<evidence type="ECO:0000259" key="4">
    <source>
        <dbReference type="PROSITE" id="PS50949"/>
    </source>
</evidence>
<dbReference type="EMBL" id="CP159534">
    <property type="protein sequence ID" value="XCJ69194.1"/>
    <property type="molecule type" value="Genomic_DNA"/>
</dbReference>
<dbReference type="Pfam" id="PF00392">
    <property type="entry name" value="GntR"/>
    <property type="match status" value="1"/>
</dbReference>
<evidence type="ECO:0000256" key="3">
    <source>
        <dbReference type="ARBA" id="ARBA00023163"/>
    </source>
</evidence>
<keyword evidence="2" id="KW-0238">DNA-binding</keyword>
<protein>
    <submittedName>
        <fullName evidence="5">GntR family transcriptional regulator</fullName>
    </submittedName>
</protein>
<dbReference type="InterPro" id="IPR036388">
    <property type="entry name" value="WH-like_DNA-bd_sf"/>
</dbReference>
<dbReference type="SMART" id="SM00345">
    <property type="entry name" value="HTH_GNTR"/>
    <property type="match status" value="1"/>
</dbReference>
<dbReference type="InterPro" id="IPR000524">
    <property type="entry name" value="Tscrpt_reg_HTH_GntR"/>
</dbReference>
<dbReference type="PRINTS" id="PR00035">
    <property type="entry name" value="HTHGNTR"/>
</dbReference>
<name>A0AAU8IMA8_9ACTN</name>
<evidence type="ECO:0000256" key="2">
    <source>
        <dbReference type="ARBA" id="ARBA00023125"/>
    </source>
</evidence>
<feature type="domain" description="HTH gntR-type" evidence="4">
    <location>
        <begin position="12"/>
        <end position="79"/>
    </location>
</feature>
<dbReference type="Pfam" id="PF07729">
    <property type="entry name" value="FCD"/>
    <property type="match status" value="1"/>
</dbReference>
<dbReference type="KEGG" id="stac:ABII15_04065"/>
<evidence type="ECO:0000313" key="5">
    <source>
        <dbReference type="EMBL" id="XCJ69194.1"/>
    </source>
</evidence>
<dbReference type="GO" id="GO:0003700">
    <property type="term" value="F:DNA-binding transcription factor activity"/>
    <property type="evidence" value="ECO:0007669"/>
    <property type="project" value="InterPro"/>
</dbReference>
<dbReference type="RefSeq" id="WP_353940879.1">
    <property type="nucleotide sequence ID" value="NZ_CP159534.1"/>
</dbReference>
<sequence length="226" mass="24515">MTLAEVSEPPGASHVERTEELIRAGIHAGTYRPGTRLRERELAEALGVSRVPVREALMRLAGDGLVVLEPRRGARVRRLTLRDVDELFDLRLSLEVFAARRAAEIVERGGDHAGLRAVMSAAEAATGRGDAAAIAAANTAFHAELITMTGNRLLQSSFQPSRGLMHWLFRITATERGAEQHCAEHRQICDAIGAGRPRLAEALTFAHIDVRRAPVMTALAAVLPPE</sequence>
<dbReference type="SUPFAM" id="SSF48008">
    <property type="entry name" value="GntR ligand-binding domain-like"/>
    <property type="match status" value="1"/>
</dbReference>
<dbReference type="PANTHER" id="PTHR43537:SF52">
    <property type="entry name" value="FATTY ACID METABOLISM REGULATOR PROTEIN"/>
    <property type="match status" value="1"/>
</dbReference>